<evidence type="ECO:0000313" key="2">
    <source>
        <dbReference type="Proteomes" id="UP000095544"/>
    </source>
</evidence>
<dbReference type="STRING" id="39482.ERS852491_03522"/>
<gene>
    <name evidence="1" type="ORF">ERS852491_03522</name>
</gene>
<organism evidence="1 2">
    <name type="scientific">Faecalicatena contorta</name>
    <dbReference type="NCBI Taxonomy" id="39482"/>
    <lineage>
        <taxon>Bacteria</taxon>
        <taxon>Bacillati</taxon>
        <taxon>Bacillota</taxon>
        <taxon>Clostridia</taxon>
        <taxon>Lachnospirales</taxon>
        <taxon>Lachnospiraceae</taxon>
        <taxon>Faecalicatena</taxon>
    </lineage>
</organism>
<protein>
    <submittedName>
        <fullName evidence="1">Uncharacterized protein</fullName>
    </submittedName>
</protein>
<sequence>MVKKKFKERYRYIQGQVKEWRREGADDFEVTCHLIICVTACAGTEYASTYTEEQLKQIFDLRYWEGWNDETQTA</sequence>
<name>A0A174IKU6_9FIRM</name>
<proteinExistence type="predicted"/>
<reference evidence="1 2" key="1">
    <citation type="submission" date="2015-09" db="EMBL/GenBank/DDBJ databases">
        <authorList>
            <consortium name="Pathogen Informatics"/>
        </authorList>
    </citation>
    <scope>NUCLEOTIDE SEQUENCE [LARGE SCALE GENOMIC DNA]</scope>
    <source>
        <strain evidence="1 2">2789STDY5834876</strain>
    </source>
</reference>
<dbReference type="Proteomes" id="UP000095544">
    <property type="component" value="Unassembled WGS sequence"/>
</dbReference>
<dbReference type="RefSeq" id="WP_055154470.1">
    <property type="nucleotide sequence ID" value="NZ_CYZU01000039.1"/>
</dbReference>
<dbReference type="AlphaFoldDB" id="A0A174IKU6"/>
<evidence type="ECO:0000313" key="1">
    <source>
        <dbReference type="EMBL" id="CUO85640.1"/>
    </source>
</evidence>
<dbReference type="EMBL" id="CYZU01000039">
    <property type="protein sequence ID" value="CUO85640.1"/>
    <property type="molecule type" value="Genomic_DNA"/>
</dbReference>
<accession>A0A174IKU6</accession>